<dbReference type="EMBL" id="JAGDEL010000005">
    <property type="protein sequence ID" value="MBO1511894.1"/>
    <property type="molecule type" value="Genomic_DNA"/>
</dbReference>
<dbReference type="Proteomes" id="UP000663981">
    <property type="component" value="Unassembled WGS sequence"/>
</dbReference>
<evidence type="ECO:0000313" key="3">
    <source>
        <dbReference type="Proteomes" id="UP000663981"/>
    </source>
</evidence>
<feature type="transmembrane region" description="Helical" evidence="1">
    <location>
        <begin position="141"/>
        <end position="174"/>
    </location>
</feature>
<accession>A0ABS3N146</accession>
<feature type="transmembrane region" description="Helical" evidence="1">
    <location>
        <begin position="334"/>
        <end position="350"/>
    </location>
</feature>
<protein>
    <submittedName>
        <fullName evidence="2">Oligosaccharide repeat unit polymerase</fullName>
    </submittedName>
</protein>
<keyword evidence="1" id="KW-1133">Transmembrane helix</keyword>
<dbReference type="RefSeq" id="WP_207977314.1">
    <property type="nucleotide sequence ID" value="NZ_JAGDEL010000005.1"/>
</dbReference>
<keyword evidence="3" id="KW-1185">Reference proteome</keyword>
<name>A0ABS3N146_9BACI</name>
<feature type="transmembrane region" description="Helical" evidence="1">
    <location>
        <begin position="307"/>
        <end position="327"/>
    </location>
</feature>
<gene>
    <name evidence="2" type="ORF">I7822_09445</name>
</gene>
<comment type="caution">
    <text evidence="2">The sequence shown here is derived from an EMBL/GenBank/DDBJ whole genome shotgun (WGS) entry which is preliminary data.</text>
</comment>
<feature type="transmembrane region" description="Helical" evidence="1">
    <location>
        <begin position="356"/>
        <end position="373"/>
    </location>
</feature>
<evidence type="ECO:0000313" key="2">
    <source>
        <dbReference type="EMBL" id="MBO1511894.1"/>
    </source>
</evidence>
<organism evidence="2 3">
    <name type="scientific">Metabacillus bambusae</name>
    <dbReference type="NCBI Taxonomy" id="2795218"/>
    <lineage>
        <taxon>Bacteria</taxon>
        <taxon>Bacillati</taxon>
        <taxon>Bacillota</taxon>
        <taxon>Bacilli</taxon>
        <taxon>Bacillales</taxon>
        <taxon>Bacillaceae</taxon>
        <taxon>Metabacillus</taxon>
    </lineage>
</organism>
<feature type="transmembrane region" description="Helical" evidence="1">
    <location>
        <begin position="109"/>
        <end position="129"/>
    </location>
</feature>
<keyword evidence="1" id="KW-0812">Transmembrane</keyword>
<proteinExistence type="predicted"/>
<feature type="transmembrane region" description="Helical" evidence="1">
    <location>
        <begin position="6"/>
        <end position="22"/>
    </location>
</feature>
<evidence type="ECO:0000256" key="1">
    <source>
        <dbReference type="SAM" id="Phobius"/>
    </source>
</evidence>
<feature type="transmembrane region" description="Helical" evidence="1">
    <location>
        <begin position="217"/>
        <end position="237"/>
    </location>
</feature>
<sequence length="378" mass="43444">MNPFSIYTLVFAFVCIIYNFGWSNQLSELSYELIIFLLFTMLVMTILSFVTSKLFSYNFYKIEDTIGVKTNIKILLGLTLVQVLLQRDIPLYMISVHSIDNHGTYGTPIVLPIIMTYSTFLGIYLFHLILSGNKKRKEYIILFLLSFVPSILFYYRGTATITILSCAIMYIFYIKDYLRINRIVKIGILLLVAIYLFGFIGNLRLPEGQDILVLGDASGVFISSGIPSEFFLVYMYLASPLANLELNIGGFTSLDNFSLFYLSEIVPNIVSEHILSYMGESRVQIDRVLHAFTVGTIYARAFEYLRWHGVVFLFVHLVIYIFGFLLLLKKCKEFYLTGLCILSCASLLSVFSNMLIETSIVIPLLFCIFFYFIKKIRF</sequence>
<reference evidence="2 3" key="1">
    <citation type="submission" date="2021-03" db="EMBL/GenBank/DDBJ databases">
        <title>Whole genome sequence of Metabacillus bambusae BG109.</title>
        <authorList>
            <person name="Jeong J.W."/>
        </authorList>
    </citation>
    <scope>NUCLEOTIDE SEQUENCE [LARGE SCALE GENOMIC DNA]</scope>
    <source>
        <strain evidence="2 3">BG109</strain>
    </source>
</reference>
<feature type="transmembrane region" description="Helical" evidence="1">
    <location>
        <begin position="186"/>
        <end position="205"/>
    </location>
</feature>
<feature type="transmembrane region" description="Helical" evidence="1">
    <location>
        <begin position="29"/>
        <end position="50"/>
    </location>
</feature>
<keyword evidence="1" id="KW-0472">Membrane</keyword>